<reference evidence="1 2" key="1">
    <citation type="journal article" date="2015" name="Genome Biol.">
        <title>Comparative genomics of Steinernema reveals deeply conserved gene regulatory networks.</title>
        <authorList>
            <person name="Dillman A.R."/>
            <person name="Macchietto M."/>
            <person name="Porter C.F."/>
            <person name="Rogers A."/>
            <person name="Williams B."/>
            <person name="Antoshechkin I."/>
            <person name="Lee M.M."/>
            <person name="Goodwin Z."/>
            <person name="Lu X."/>
            <person name="Lewis E.E."/>
            <person name="Goodrich-Blair H."/>
            <person name="Stock S.P."/>
            <person name="Adams B.J."/>
            <person name="Sternberg P.W."/>
            <person name="Mortazavi A."/>
        </authorList>
    </citation>
    <scope>NUCLEOTIDE SEQUENCE [LARGE SCALE GENOMIC DNA]</scope>
    <source>
        <strain evidence="1 2">ALL</strain>
    </source>
</reference>
<evidence type="ECO:0000313" key="2">
    <source>
        <dbReference type="Proteomes" id="UP000298663"/>
    </source>
</evidence>
<organism evidence="1 2">
    <name type="scientific">Steinernema carpocapsae</name>
    <name type="common">Entomopathogenic nematode</name>
    <dbReference type="NCBI Taxonomy" id="34508"/>
    <lineage>
        <taxon>Eukaryota</taxon>
        <taxon>Metazoa</taxon>
        <taxon>Ecdysozoa</taxon>
        <taxon>Nematoda</taxon>
        <taxon>Chromadorea</taxon>
        <taxon>Rhabditida</taxon>
        <taxon>Tylenchina</taxon>
        <taxon>Panagrolaimomorpha</taxon>
        <taxon>Strongyloidoidea</taxon>
        <taxon>Steinernematidae</taxon>
        <taxon>Steinernema</taxon>
    </lineage>
</organism>
<evidence type="ECO:0000313" key="1">
    <source>
        <dbReference type="EMBL" id="TKR66767.1"/>
    </source>
</evidence>
<comment type="caution">
    <text evidence="1">The sequence shown here is derived from an EMBL/GenBank/DDBJ whole genome shotgun (WGS) entry which is preliminary data.</text>
</comment>
<dbReference type="AlphaFoldDB" id="A0A4U5MCB3"/>
<proteinExistence type="predicted"/>
<dbReference type="Proteomes" id="UP000298663">
    <property type="component" value="Unassembled WGS sequence"/>
</dbReference>
<reference evidence="1 2" key="2">
    <citation type="journal article" date="2019" name="G3 (Bethesda)">
        <title>Hybrid Assembly of the Genome of the Entomopathogenic Nematode Steinernema carpocapsae Identifies the X-Chromosome.</title>
        <authorList>
            <person name="Serra L."/>
            <person name="Macchietto M."/>
            <person name="Macias-Munoz A."/>
            <person name="McGill C.J."/>
            <person name="Rodriguez I.M."/>
            <person name="Rodriguez B."/>
            <person name="Murad R."/>
            <person name="Mortazavi A."/>
        </authorList>
    </citation>
    <scope>NUCLEOTIDE SEQUENCE [LARGE SCALE GENOMIC DNA]</scope>
    <source>
        <strain evidence="1 2">ALL</strain>
    </source>
</reference>
<gene>
    <name evidence="1" type="ORF">L596_023010</name>
</gene>
<name>A0A4U5MCB3_STECR</name>
<sequence>MNLADARDNARRLKLQFVYAAASVRTIVLVDGKKCVLLSRNSMRPPLQRSGNVIFGLIIVEQDWNTVDLNKRLYLI</sequence>
<keyword evidence="2" id="KW-1185">Reference proteome</keyword>
<dbReference type="EMBL" id="AZBU02000008">
    <property type="protein sequence ID" value="TKR66767.1"/>
    <property type="molecule type" value="Genomic_DNA"/>
</dbReference>
<protein>
    <submittedName>
        <fullName evidence="1">Uncharacterized protein</fullName>
    </submittedName>
</protein>
<accession>A0A4U5MCB3</accession>